<feature type="transmembrane region" description="Helical" evidence="1">
    <location>
        <begin position="12"/>
        <end position="41"/>
    </location>
</feature>
<dbReference type="EMBL" id="GL376574">
    <property type="status" value="NOT_ANNOTATED_CDS"/>
    <property type="molecule type" value="Genomic_DNA"/>
</dbReference>
<evidence type="ECO:0000313" key="2">
    <source>
        <dbReference type="EnsemblProtists" id="PYU1_T014547"/>
    </source>
</evidence>
<accession>K3XBE8</accession>
<evidence type="ECO:0000313" key="3">
    <source>
        <dbReference type="Proteomes" id="UP000019132"/>
    </source>
</evidence>
<dbReference type="PANTHER" id="PTHR13627:SF33">
    <property type="entry name" value="LICD FAMILY PROTEIN"/>
    <property type="match status" value="1"/>
</dbReference>
<keyword evidence="1" id="KW-0472">Membrane</keyword>
<keyword evidence="1" id="KW-1133">Transmembrane helix</keyword>
<dbReference type="eggNOG" id="ENOG502SK7I">
    <property type="taxonomic scope" value="Eukaryota"/>
</dbReference>
<dbReference type="Proteomes" id="UP000019132">
    <property type="component" value="Unassembled WGS sequence"/>
</dbReference>
<dbReference type="AlphaFoldDB" id="K3XBE8"/>
<dbReference type="PANTHER" id="PTHR13627">
    <property type="entry name" value="FUKUTIN RELATED PROTEIN"/>
    <property type="match status" value="1"/>
</dbReference>
<dbReference type="EnsemblProtists" id="PYU1_T014547">
    <property type="protein sequence ID" value="PYU1_T014547"/>
    <property type="gene ID" value="PYU1_G014516"/>
</dbReference>
<keyword evidence="1" id="KW-0812">Transmembrane</keyword>
<organism evidence="2 3">
    <name type="scientific">Globisporangium ultimum (strain ATCC 200006 / CBS 805.95 / DAOM BR144)</name>
    <name type="common">Pythium ultimum</name>
    <dbReference type="NCBI Taxonomy" id="431595"/>
    <lineage>
        <taxon>Eukaryota</taxon>
        <taxon>Sar</taxon>
        <taxon>Stramenopiles</taxon>
        <taxon>Oomycota</taxon>
        <taxon>Peronosporomycetes</taxon>
        <taxon>Pythiales</taxon>
        <taxon>Pythiaceae</taxon>
        <taxon>Globisporangium</taxon>
    </lineage>
</organism>
<reference evidence="3" key="1">
    <citation type="journal article" date="2010" name="Genome Biol.">
        <title>Genome sequence of the necrotrophic plant pathogen Pythium ultimum reveals original pathogenicity mechanisms and effector repertoire.</title>
        <authorList>
            <person name="Levesque C.A."/>
            <person name="Brouwer H."/>
            <person name="Cano L."/>
            <person name="Hamilton J.P."/>
            <person name="Holt C."/>
            <person name="Huitema E."/>
            <person name="Raffaele S."/>
            <person name="Robideau G.P."/>
            <person name="Thines M."/>
            <person name="Win J."/>
            <person name="Zerillo M.M."/>
            <person name="Beakes G.W."/>
            <person name="Boore J.L."/>
            <person name="Busam D."/>
            <person name="Dumas B."/>
            <person name="Ferriera S."/>
            <person name="Fuerstenberg S.I."/>
            <person name="Gachon C.M."/>
            <person name="Gaulin E."/>
            <person name="Govers F."/>
            <person name="Grenville-Briggs L."/>
            <person name="Horner N."/>
            <person name="Hostetler J."/>
            <person name="Jiang R.H."/>
            <person name="Johnson J."/>
            <person name="Krajaejun T."/>
            <person name="Lin H."/>
            <person name="Meijer H.J."/>
            <person name="Moore B."/>
            <person name="Morris P."/>
            <person name="Phuntmart V."/>
            <person name="Puiu D."/>
            <person name="Shetty J."/>
            <person name="Stajich J.E."/>
            <person name="Tripathy S."/>
            <person name="Wawra S."/>
            <person name="van West P."/>
            <person name="Whitty B.R."/>
            <person name="Coutinho P.M."/>
            <person name="Henrissat B."/>
            <person name="Martin F."/>
            <person name="Thomas P.D."/>
            <person name="Tyler B.M."/>
            <person name="De Vries R.P."/>
            <person name="Kamoun S."/>
            <person name="Yandell M."/>
            <person name="Tisserat N."/>
            <person name="Buell C.R."/>
        </authorList>
    </citation>
    <scope>NUCLEOTIDE SEQUENCE</scope>
    <source>
        <strain evidence="3">DAOM:BR144</strain>
    </source>
</reference>
<protein>
    <recommendedName>
        <fullName evidence="4">LicD family protein</fullName>
    </recommendedName>
</protein>
<evidence type="ECO:0008006" key="4">
    <source>
        <dbReference type="Google" id="ProtNLM"/>
    </source>
</evidence>
<dbReference type="VEuPathDB" id="FungiDB:PYU1_G014516"/>
<proteinExistence type="predicted"/>
<evidence type="ECO:0000256" key="1">
    <source>
        <dbReference type="SAM" id="Phobius"/>
    </source>
</evidence>
<reference evidence="2" key="3">
    <citation type="submission" date="2015-02" db="UniProtKB">
        <authorList>
            <consortium name="EnsemblProtists"/>
        </authorList>
    </citation>
    <scope>IDENTIFICATION</scope>
    <source>
        <strain evidence="2">DAOM BR144</strain>
    </source>
</reference>
<dbReference type="OMA" id="ACMPERY"/>
<reference evidence="3" key="2">
    <citation type="submission" date="2010-04" db="EMBL/GenBank/DDBJ databases">
        <authorList>
            <person name="Buell R."/>
            <person name="Hamilton J."/>
            <person name="Hostetler J."/>
        </authorList>
    </citation>
    <scope>NUCLEOTIDE SEQUENCE [LARGE SCALE GENOMIC DNA]</scope>
    <source>
        <strain evidence="3">DAOM:BR144</strain>
    </source>
</reference>
<keyword evidence="3" id="KW-1185">Reference proteome</keyword>
<sequence>MGVSNAARPGAWFLRLLLLLLVSLCVLAAASIIFTTSTLSVKQMLRRNFRSSRSSRNPPPKRLNVSLSSSPELVSLATTCSPETLDAGAIHFHASQVSEATRHFYTKLQALNQPPAPPMFTDDHAFLCEEILAKREQWAYCLPISARRDEPFCVNASREQLLDSLPSLPHNQLYCYASVLHLILVDVYEELRVLGGKPALLYGTLLGAVRNKSVIPFTEDADIGYQLTGKFLLDDLKDALWRKGLHMFHYGIPRVCISPIHPLASRLYNPHKSLGTEYTVPYVDMYKMRKHMFTLKWDIEQTKNGRKLADAQVQPYSKVELLGEMYDTLADPTGFLRIEYGENHMVPESYLWWW</sequence>
<dbReference type="STRING" id="431595.K3XBE8"/>
<dbReference type="InterPro" id="IPR052613">
    <property type="entry name" value="LicD_transferase"/>
</dbReference>
<name>K3XBE8_GLOUD</name>
<dbReference type="HOGENOM" id="CLU_055052_1_0_1"/>
<dbReference type="InParanoid" id="K3XBE8"/>